<organism evidence="2 3">
    <name type="scientific">Tanacetum coccineum</name>
    <dbReference type="NCBI Taxonomy" id="301880"/>
    <lineage>
        <taxon>Eukaryota</taxon>
        <taxon>Viridiplantae</taxon>
        <taxon>Streptophyta</taxon>
        <taxon>Embryophyta</taxon>
        <taxon>Tracheophyta</taxon>
        <taxon>Spermatophyta</taxon>
        <taxon>Magnoliopsida</taxon>
        <taxon>eudicotyledons</taxon>
        <taxon>Gunneridae</taxon>
        <taxon>Pentapetalae</taxon>
        <taxon>asterids</taxon>
        <taxon>campanulids</taxon>
        <taxon>Asterales</taxon>
        <taxon>Asteraceae</taxon>
        <taxon>Asteroideae</taxon>
        <taxon>Anthemideae</taxon>
        <taxon>Anthemidinae</taxon>
        <taxon>Tanacetum</taxon>
    </lineage>
</organism>
<dbReference type="EMBL" id="BQNB010011968">
    <property type="protein sequence ID" value="GJS97509.1"/>
    <property type="molecule type" value="Genomic_DNA"/>
</dbReference>
<keyword evidence="3" id="KW-1185">Reference proteome</keyword>
<reference evidence="2" key="1">
    <citation type="journal article" date="2022" name="Int. J. Mol. Sci.">
        <title>Draft Genome of Tanacetum Coccineum: Genomic Comparison of Closely Related Tanacetum-Family Plants.</title>
        <authorList>
            <person name="Yamashiro T."/>
            <person name="Shiraishi A."/>
            <person name="Nakayama K."/>
            <person name="Satake H."/>
        </authorList>
    </citation>
    <scope>NUCLEOTIDE SEQUENCE</scope>
</reference>
<accession>A0ABQ5A4G2</accession>
<reference evidence="2" key="2">
    <citation type="submission" date="2022-01" db="EMBL/GenBank/DDBJ databases">
        <authorList>
            <person name="Yamashiro T."/>
            <person name="Shiraishi A."/>
            <person name="Satake H."/>
            <person name="Nakayama K."/>
        </authorList>
    </citation>
    <scope>NUCLEOTIDE SEQUENCE</scope>
</reference>
<dbReference type="Proteomes" id="UP001151760">
    <property type="component" value="Unassembled WGS sequence"/>
</dbReference>
<evidence type="ECO:0000313" key="2">
    <source>
        <dbReference type="EMBL" id="GJS97509.1"/>
    </source>
</evidence>
<name>A0ABQ5A4G2_9ASTR</name>
<feature type="compositionally biased region" description="Acidic residues" evidence="1">
    <location>
        <begin position="106"/>
        <end position="124"/>
    </location>
</feature>
<feature type="region of interest" description="Disordered" evidence="1">
    <location>
        <begin position="103"/>
        <end position="124"/>
    </location>
</feature>
<gene>
    <name evidence="2" type="ORF">Tco_0804477</name>
</gene>
<evidence type="ECO:0000313" key="3">
    <source>
        <dbReference type="Proteomes" id="UP001151760"/>
    </source>
</evidence>
<comment type="caution">
    <text evidence="2">The sequence shown here is derived from an EMBL/GenBank/DDBJ whole genome shotgun (WGS) entry which is preliminary data.</text>
</comment>
<proteinExistence type="predicted"/>
<sequence>MTERRRKEQSKSRHTRFIVFIYEALSPYCHSPEKPTELFYNVNMLPIQAEKTVSITTRLMSGNDFECTYNNDKSLSEIQLEHWKEDGSRVKILGFLEKFGGRFEQDIDDEGEEDYEDEEGDGEV</sequence>
<evidence type="ECO:0000256" key="1">
    <source>
        <dbReference type="SAM" id="MobiDB-lite"/>
    </source>
</evidence>
<protein>
    <submittedName>
        <fullName evidence="2">Uncharacterized protein</fullName>
    </submittedName>
</protein>